<dbReference type="Pfam" id="PF13406">
    <property type="entry name" value="SLT_2"/>
    <property type="match status" value="1"/>
</dbReference>
<dbReference type="InterPro" id="IPR031304">
    <property type="entry name" value="SLT_2"/>
</dbReference>
<dbReference type="PANTHER" id="PTHR30163:SF9">
    <property type="entry name" value="MEMBRANE-BOUND LYTIC MUREIN TRANSGLYCOSYLASE B"/>
    <property type="match status" value="1"/>
</dbReference>
<dbReference type="AlphaFoldDB" id="A0A2Z6GDE4"/>
<protein>
    <submittedName>
        <fullName evidence="3">Membrane-bound lytic murein transglycosylase B</fullName>
    </submittedName>
</protein>
<keyword evidence="4" id="KW-1185">Reference proteome</keyword>
<evidence type="ECO:0000256" key="1">
    <source>
        <dbReference type="PIRSR" id="PIRSR611757-1"/>
    </source>
</evidence>
<feature type="active site" evidence="1">
    <location>
        <position position="140"/>
    </location>
</feature>
<organism evidence="3 4">
    <name type="scientific">Ferriphaselus amnicola</name>
    <dbReference type="NCBI Taxonomy" id="1188319"/>
    <lineage>
        <taxon>Bacteria</taxon>
        <taxon>Pseudomonadati</taxon>
        <taxon>Pseudomonadota</taxon>
        <taxon>Betaproteobacteria</taxon>
        <taxon>Nitrosomonadales</taxon>
        <taxon>Gallionellaceae</taxon>
        <taxon>Ferriphaselus</taxon>
    </lineage>
</organism>
<dbReference type="Gene3D" id="1.10.8.350">
    <property type="entry name" value="Bacterial muramidase"/>
    <property type="match status" value="1"/>
</dbReference>
<accession>A0A2Z6GDE4</accession>
<dbReference type="SUPFAM" id="SSF53955">
    <property type="entry name" value="Lysozyme-like"/>
    <property type="match status" value="1"/>
</dbReference>
<reference evidence="3 4" key="1">
    <citation type="submission" date="2018-06" db="EMBL/GenBank/DDBJ databases">
        <title>OYT1 Genome Sequencing.</title>
        <authorList>
            <person name="Kato S."/>
            <person name="Itoh T."/>
            <person name="Ohkuma M."/>
        </authorList>
    </citation>
    <scope>NUCLEOTIDE SEQUENCE [LARGE SCALE GENOMIC DNA]</scope>
    <source>
        <strain evidence="3 4">OYT1</strain>
    </source>
</reference>
<dbReference type="FunFam" id="1.10.8.350:FF:000001">
    <property type="entry name" value="Lytic murein transglycosylase B"/>
    <property type="match status" value="1"/>
</dbReference>
<dbReference type="GO" id="GO:0009253">
    <property type="term" value="P:peptidoglycan catabolic process"/>
    <property type="evidence" value="ECO:0007669"/>
    <property type="project" value="TreeGrafter"/>
</dbReference>
<dbReference type="NCBIfam" id="TIGR02282">
    <property type="entry name" value="MltB"/>
    <property type="match status" value="1"/>
</dbReference>
<dbReference type="InterPro" id="IPR023346">
    <property type="entry name" value="Lysozyme-like_dom_sf"/>
</dbReference>
<proteinExistence type="predicted"/>
<dbReference type="CDD" id="cd13399">
    <property type="entry name" value="Slt35-like"/>
    <property type="match status" value="1"/>
</dbReference>
<name>A0A2Z6GDE4_9PROT</name>
<feature type="domain" description="Transglycosylase SLT" evidence="2">
    <location>
        <begin position="48"/>
        <end position="330"/>
    </location>
</feature>
<evidence type="ECO:0000259" key="2">
    <source>
        <dbReference type="Pfam" id="PF13406"/>
    </source>
</evidence>
<evidence type="ECO:0000313" key="4">
    <source>
        <dbReference type="Proteomes" id="UP000033070"/>
    </source>
</evidence>
<dbReference type="KEGG" id="fam:OYT1_ch1846"/>
<dbReference type="PANTHER" id="PTHR30163">
    <property type="entry name" value="MEMBRANE-BOUND LYTIC MUREIN TRANSGLYCOSYLASE B"/>
    <property type="match status" value="1"/>
</dbReference>
<dbReference type="InterPro" id="IPR043426">
    <property type="entry name" value="MltB-like"/>
</dbReference>
<sequence length="341" mass="37946">MSALRGAKFNSGALFCRDKIAAMRNRSLAFLMLLALLPEARAVQLPGLDAFIDEMVQRHQFDRGALESAFAQAKHRQSIINAFSGPATRKPWPEYRANFVESRRIRRGVAFWLQHREALARAEQRYGVPAEIVVALIGIETYYGRDTGKVPTLDALTTLAFDYPRRADFFRGELEQFLLLSREQGFELSEVKGSYAGAMGIPQFMPGSYRRYAVDFDQDGKMDLLADTVDAIGSVANYLEQYGWKRGESVAVRSSEFSGDGDKSPRLVAEWSNSGVSPLDSVAVEAAQNAALLEFAMDDGKESWLTFANFGAITKYNNSTYYAMSVFQLATAVKAAFREAQ</sequence>
<dbReference type="Proteomes" id="UP000033070">
    <property type="component" value="Chromosome"/>
</dbReference>
<dbReference type="STRING" id="1188319.OYT1_00838"/>
<gene>
    <name evidence="3" type="ORF">OYT1_ch1846</name>
</gene>
<dbReference type="EMBL" id="AP018738">
    <property type="protein sequence ID" value="BBE51374.1"/>
    <property type="molecule type" value="Genomic_DNA"/>
</dbReference>
<dbReference type="InterPro" id="IPR011757">
    <property type="entry name" value="Lytic_transglycosylase_MltB"/>
</dbReference>
<dbReference type="GO" id="GO:0008933">
    <property type="term" value="F:peptidoglycan lytic transglycosylase activity"/>
    <property type="evidence" value="ECO:0007669"/>
    <property type="project" value="TreeGrafter"/>
</dbReference>
<evidence type="ECO:0000313" key="3">
    <source>
        <dbReference type="EMBL" id="BBE51374.1"/>
    </source>
</evidence>
<dbReference type="Gene3D" id="1.10.530.10">
    <property type="match status" value="1"/>
</dbReference>